<proteinExistence type="predicted"/>
<name>A0ABC8JMJ0_ERUVS</name>
<protein>
    <submittedName>
        <fullName evidence="1">Uncharacterized protein</fullName>
    </submittedName>
</protein>
<sequence length="173" mass="20142">MGRLFRVFRGKWKRNRRNHWLFLPTPGDNPWTMYVEEADNYQMVEGATREIYGLGEAKPVVITYGRLDWMLFPSGNIPPLTTSTSHDLHDLLTERPWVTEVTLLVTLGARSMVEYNFLRRSNFSIGTTKYVVDGAQDDRARAIFEGLVFSERLLTSDRVMLEIFGEQEMQLLY</sequence>
<reference evidence="1 2" key="1">
    <citation type="submission" date="2022-03" db="EMBL/GenBank/DDBJ databases">
        <authorList>
            <person name="Macdonald S."/>
            <person name="Ahmed S."/>
            <person name="Newling K."/>
        </authorList>
    </citation>
    <scope>NUCLEOTIDE SEQUENCE [LARGE SCALE GENOMIC DNA]</scope>
</reference>
<evidence type="ECO:0000313" key="2">
    <source>
        <dbReference type="Proteomes" id="UP001642260"/>
    </source>
</evidence>
<comment type="caution">
    <text evidence="1">The sequence shown here is derived from an EMBL/GenBank/DDBJ whole genome shotgun (WGS) entry which is preliminary data.</text>
</comment>
<accession>A0ABC8JMJ0</accession>
<gene>
    <name evidence="1" type="ORF">ERUC_LOCUS13014</name>
</gene>
<dbReference type="Proteomes" id="UP001642260">
    <property type="component" value="Unassembled WGS sequence"/>
</dbReference>
<dbReference type="AlphaFoldDB" id="A0ABC8JMJ0"/>
<keyword evidence="2" id="KW-1185">Reference proteome</keyword>
<organism evidence="1 2">
    <name type="scientific">Eruca vesicaria subsp. sativa</name>
    <name type="common">Garden rocket</name>
    <name type="synonym">Eruca sativa</name>
    <dbReference type="NCBI Taxonomy" id="29727"/>
    <lineage>
        <taxon>Eukaryota</taxon>
        <taxon>Viridiplantae</taxon>
        <taxon>Streptophyta</taxon>
        <taxon>Embryophyta</taxon>
        <taxon>Tracheophyta</taxon>
        <taxon>Spermatophyta</taxon>
        <taxon>Magnoliopsida</taxon>
        <taxon>eudicotyledons</taxon>
        <taxon>Gunneridae</taxon>
        <taxon>Pentapetalae</taxon>
        <taxon>rosids</taxon>
        <taxon>malvids</taxon>
        <taxon>Brassicales</taxon>
        <taxon>Brassicaceae</taxon>
        <taxon>Brassiceae</taxon>
        <taxon>Eruca</taxon>
    </lineage>
</organism>
<dbReference type="EMBL" id="CAKOAT010123599">
    <property type="protein sequence ID" value="CAH8334040.1"/>
    <property type="molecule type" value="Genomic_DNA"/>
</dbReference>
<evidence type="ECO:0000313" key="1">
    <source>
        <dbReference type="EMBL" id="CAH8334040.1"/>
    </source>
</evidence>